<dbReference type="Pfam" id="PF13837">
    <property type="entry name" value="Myb_DNA-bind_4"/>
    <property type="match status" value="2"/>
</dbReference>
<comment type="caution">
    <text evidence="4">The sequence shown here is derived from an EMBL/GenBank/DDBJ whole genome shotgun (WGS) entry which is preliminary data.</text>
</comment>
<evidence type="ECO:0000313" key="4">
    <source>
        <dbReference type="EMBL" id="CAI6365829.1"/>
    </source>
</evidence>
<dbReference type="PROSITE" id="PS50090">
    <property type="entry name" value="MYB_LIKE"/>
    <property type="match status" value="2"/>
</dbReference>
<feature type="coiled-coil region" evidence="1">
    <location>
        <begin position="422"/>
        <end position="460"/>
    </location>
</feature>
<dbReference type="AlphaFoldDB" id="A0AAV0XDR1"/>
<reference evidence="4 5" key="1">
    <citation type="submission" date="2023-01" db="EMBL/GenBank/DDBJ databases">
        <authorList>
            <person name="Whitehead M."/>
        </authorList>
    </citation>
    <scope>NUCLEOTIDE SEQUENCE [LARGE SCALE GENOMIC DNA]</scope>
</reference>
<dbReference type="EMBL" id="CARXXK010000004">
    <property type="protein sequence ID" value="CAI6365829.1"/>
    <property type="molecule type" value="Genomic_DNA"/>
</dbReference>
<dbReference type="SMART" id="SM00717">
    <property type="entry name" value="SANT"/>
    <property type="match status" value="2"/>
</dbReference>
<feature type="domain" description="Myb-like" evidence="3">
    <location>
        <begin position="242"/>
        <end position="303"/>
    </location>
</feature>
<dbReference type="Gene3D" id="1.10.10.60">
    <property type="entry name" value="Homeodomain-like"/>
    <property type="match status" value="2"/>
</dbReference>
<evidence type="ECO:0000256" key="2">
    <source>
        <dbReference type="SAM" id="MobiDB-lite"/>
    </source>
</evidence>
<keyword evidence="1" id="KW-0175">Coiled coil</keyword>
<dbReference type="PANTHER" id="PTHR47595:SF1">
    <property type="entry name" value="MYB_SANT-LIKE DNA-BINDING DOMAIN-CONTAINING PROTEIN"/>
    <property type="match status" value="1"/>
</dbReference>
<keyword evidence="5" id="KW-1185">Reference proteome</keyword>
<dbReference type="Proteomes" id="UP001160148">
    <property type="component" value="Unassembled WGS sequence"/>
</dbReference>
<accession>A0AAV0XDR1</accession>
<dbReference type="PANTHER" id="PTHR47595">
    <property type="entry name" value="HEAT SHOCK 70 KDA PROTEIN 14"/>
    <property type="match status" value="1"/>
</dbReference>
<organism evidence="4 5">
    <name type="scientific">Macrosiphum euphorbiae</name>
    <name type="common">potato aphid</name>
    <dbReference type="NCBI Taxonomy" id="13131"/>
    <lineage>
        <taxon>Eukaryota</taxon>
        <taxon>Metazoa</taxon>
        <taxon>Ecdysozoa</taxon>
        <taxon>Arthropoda</taxon>
        <taxon>Hexapoda</taxon>
        <taxon>Insecta</taxon>
        <taxon>Pterygota</taxon>
        <taxon>Neoptera</taxon>
        <taxon>Paraneoptera</taxon>
        <taxon>Hemiptera</taxon>
        <taxon>Sternorrhyncha</taxon>
        <taxon>Aphidomorpha</taxon>
        <taxon>Aphidoidea</taxon>
        <taxon>Aphididae</taxon>
        <taxon>Macrosiphini</taxon>
        <taxon>Macrosiphum</taxon>
    </lineage>
</organism>
<sequence>MSLWDISDDAMDSYIEVVGDDIVNDDTSPSNYTISNSEMSSSWTVAATKLLIALRSTYNEKFQNAKKKGKKMELWLLISNEMKGKNHNFSERQCDEKWRRLLTRFRQIRDASKVSGSGNIKWQYYNSIENSIFRTMRQTVSPPRDLLHKSSARPLLEPSVNSISKSSELTSNKTPWITKFEELENEQLKSAKENAIQLNNRIDKLEKREEAMLKTQEEVVKKLEDVNNSPFSHTIPNIEMSSSWTVAATKLLIALRSTYNEKFQNTRKKGEKMELWLLISNEIKGKNHNFSERQCDEKWRRLLTRFRQVRDASKVSGSGNIKWQYYDSMKNSISPTMRQTVSPPRDLLHESSARPLLEPSVSSIPESSEFSIQDSSLSVMEEPPTSGLIQKSLLNKTSNETPSWITKFEELKNEQLKSAKGIEQLNDRLDKLEKREEAMLKTQEELVKKLEDANNIILQKLNVFKKLFNMD</sequence>
<feature type="domain" description="Myb-like" evidence="3">
    <location>
        <begin position="35"/>
        <end position="102"/>
    </location>
</feature>
<gene>
    <name evidence="4" type="ORF">MEUPH1_LOCUS20496</name>
</gene>
<evidence type="ECO:0000313" key="5">
    <source>
        <dbReference type="Proteomes" id="UP001160148"/>
    </source>
</evidence>
<proteinExistence type="predicted"/>
<feature type="coiled-coil region" evidence="1">
    <location>
        <begin position="181"/>
        <end position="226"/>
    </location>
</feature>
<protein>
    <recommendedName>
        <fullName evidence="3">Myb-like domain-containing protein</fullName>
    </recommendedName>
</protein>
<feature type="region of interest" description="Disordered" evidence="2">
    <location>
        <begin position="337"/>
        <end position="368"/>
    </location>
</feature>
<evidence type="ECO:0000256" key="1">
    <source>
        <dbReference type="SAM" id="Coils"/>
    </source>
</evidence>
<feature type="compositionally biased region" description="Low complexity" evidence="2">
    <location>
        <begin position="355"/>
        <end position="368"/>
    </location>
</feature>
<name>A0AAV0XDR1_9HEMI</name>
<evidence type="ECO:0000259" key="3">
    <source>
        <dbReference type="PROSITE" id="PS50090"/>
    </source>
</evidence>
<dbReference type="InterPro" id="IPR001005">
    <property type="entry name" value="SANT/Myb"/>
</dbReference>
<dbReference type="InterPro" id="IPR044822">
    <property type="entry name" value="Myb_DNA-bind_4"/>
</dbReference>